<dbReference type="RefSeq" id="WP_179751684.1">
    <property type="nucleotide sequence ID" value="NZ_JACCBU010000001.1"/>
</dbReference>
<dbReference type="AlphaFoldDB" id="A0A7Y9I742"/>
<keyword evidence="2" id="KW-1185">Reference proteome</keyword>
<gene>
    <name evidence="1" type="ORF">BKA15_002830</name>
</gene>
<evidence type="ECO:0008006" key="3">
    <source>
        <dbReference type="Google" id="ProtNLM"/>
    </source>
</evidence>
<name>A0A7Y9I742_9ACTN</name>
<accession>A0A7Y9I742</accession>
<evidence type="ECO:0000313" key="1">
    <source>
        <dbReference type="EMBL" id="NYE71501.1"/>
    </source>
</evidence>
<dbReference type="Proteomes" id="UP000569914">
    <property type="component" value="Unassembled WGS sequence"/>
</dbReference>
<reference evidence="1 2" key="1">
    <citation type="submission" date="2020-07" db="EMBL/GenBank/DDBJ databases">
        <title>Sequencing the genomes of 1000 actinobacteria strains.</title>
        <authorList>
            <person name="Klenk H.-P."/>
        </authorList>
    </citation>
    <scope>NUCLEOTIDE SEQUENCE [LARGE SCALE GENOMIC DNA]</scope>
    <source>
        <strain evidence="1 2">DSM 22083</strain>
    </source>
</reference>
<comment type="caution">
    <text evidence="1">The sequence shown here is derived from an EMBL/GenBank/DDBJ whole genome shotgun (WGS) entry which is preliminary data.</text>
</comment>
<evidence type="ECO:0000313" key="2">
    <source>
        <dbReference type="Proteomes" id="UP000569914"/>
    </source>
</evidence>
<proteinExistence type="predicted"/>
<organism evidence="1 2">
    <name type="scientific">Microlunatus parietis</name>
    <dbReference type="NCBI Taxonomy" id="682979"/>
    <lineage>
        <taxon>Bacteria</taxon>
        <taxon>Bacillati</taxon>
        <taxon>Actinomycetota</taxon>
        <taxon>Actinomycetes</taxon>
        <taxon>Propionibacteriales</taxon>
        <taxon>Propionibacteriaceae</taxon>
        <taxon>Microlunatus</taxon>
    </lineage>
</organism>
<sequence length="84" mass="9193">MEDTTRITVSLPTGLVDELRKLTDDVAGMVSEAAARQLRHDLLGLELERYQQEHGAFTEEEVAEADARIEAAMVGPTDQPKAQG</sequence>
<protein>
    <recommendedName>
        <fullName evidence="3">Post-segregation antitoxin CcdA</fullName>
    </recommendedName>
</protein>
<dbReference type="EMBL" id="JACCBU010000001">
    <property type="protein sequence ID" value="NYE71501.1"/>
    <property type="molecule type" value="Genomic_DNA"/>
</dbReference>